<comment type="caution">
    <text evidence="2">The sequence shown here is derived from an EMBL/GenBank/DDBJ whole genome shotgun (WGS) entry which is preliminary data.</text>
</comment>
<reference evidence="2 3" key="1">
    <citation type="journal article" date="2016" name="Nat. Commun.">
        <title>Thousands of microbial genomes shed light on interconnected biogeochemical processes in an aquifer system.</title>
        <authorList>
            <person name="Anantharaman K."/>
            <person name="Brown C.T."/>
            <person name="Hug L.A."/>
            <person name="Sharon I."/>
            <person name="Castelle C.J."/>
            <person name="Probst A.J."/>
            <person name="Thomas B.C."/>
            <person name="Singh A."/>
            <person name="Wilkins M.J."/>
            <person name="Karaoz U."/>
            <person name="Brodie E.L."/>
            <person name="Williams K.H."/>
            <person name="Hubbard S.S."/>
            <person name="Banfield J.F."/>
        </authorList>
    </citation>
    <scope>NUCLEOTIDE SEQUENCE [LARGE SCALE GENOMIC DNA]</scope>
</reference>
<keyword evidence="1" id="KW-0812">Transmembrane</keyword>
<dbReference type="Proteomes" id="UP000178774">
    <property type="component" value="Unassembled WGS sequence"/>
</dbReference>
<protein>
    <submittedName>
        <fullName evidence="2">Uncharacterized protein</fullName>
    </submittedName>
</protein>
<proteinExistence type="predicted"/>
<accession>A0A1G2HV77</accession>
<keyword evidence="1" id="KW-1133">Transmembrane helix</keyword>
<dbReference type="AlphaFoldDB" id="A0A1G2HV77"/>
<feature type="transmembrane region" description="Helical" evidence="1">
    <location>
        <begin position="6"/>
        <end position="21"/>
    </location>
</feature>
<gene>
    <name evidence="2" type="ORF">A2822_04585</name>
</gene>
<evidence type="ECO:0000313" key="2">
    <source>
        <dbReference type="EMBL" id="OGZ66309.1"/>
    </source>
</evidence>
<sequence>MGEAFLLGVIFLVVFVGYFVIKKMTPVKRPIDDLENIPTTEEFKEFQEFCYENRSFAPYSHILLNFIFEKKKSPFLNDKDGALMGAIVKRQTGRINGVPRREEL</sequence>
<name>A0A1G2HV77_9BACT</name>
<organism evidence="2 3">
    <name type="scientific">Candidatus Staskawiczbacteria bacterium RIFCSPHIGHO2_01_FULL_41_41</name>
    <dbReference type="NCBI Taxonomy" id="1802203"/>
    <lineage>
        <taxon>Bacteria</taxon>
        <taxon>Candidatus Staskawicziibacteriota</taxon>
    </lineage>
</organism>
<dbReference type="EMBL" id="MHOP01000006">
    <property type="protein sequence ID" value="OGZ66309.1"/>
    <property type="molecule type" value="Genomic_DNA"/>
</dbReference>
<keyword evidence="1" id="KW-0472">Membrane</keyword>
<evidence type="ECO:0000256" key="1">
    <source>
        <dbReference type="SAM" id="Phobius"/>
    </source>
</evidence>
<evidence type="ECO:0000313" key="3">
    <source>
        <dbReference type="Proteomes" id="UP000178774"/>
    </source>
</evidence>